<evidence type="ECO:0000313" key="6">
    <source>
        <dbReference type="EMBL" id="EEB14311.1"/>
    </source>
</evidence>
<dbReference type="InterPro" id="IPR036451">
    <property type="entry name" value="CblAdoTrfase-like_sf"/>
</dbReference>
<evidence type="ECO:0000256" key="4">
    <source>
        <dbReference type="RuleBase" id="RU366026"/>
    </source>
</evidence>
<dbReference type="KEGG" id="phu:Phum_PHUM291710"/>
<dbReference type="AlphaFoldDB" id="E0VLQ5"/>
<keyword evidence="2 4" id="KW-0547">Nucleotide-binding</keyword>
<keyword evidence="1 4" id="KW-0808">Transferase</keyword>
<dbReference type="GeneID" id="8229681"/>
<evidence type="ECO:0000313" key="7">
    <source>
        <dbReference type="EnsemblMetazoa" id="PHUM291710-PA"/>
    </source>
</evidence>
<evidence type="ECO:0000259" key="5">
    <source>
        <dbReference type="Pfam" id="PF01923"/>
    </source>
</evidence>
<dbReference type="GO" id="GO:0008817">
    <property type="term" value="F:corrinoid adenosyltransferase activity"/>
    <property type="evidence" value="ECO:0007669"/>
    <property type="project" value="UniProtKB-EC"/>
</dbReference>
<dbReference type="STRING" id="121224.E0VLQ5"/>
<dbReference type="Pfam" id="PF01923">
    <property type="entry name" value="Cob_adeno_trans"/>
    <property type="match status" value="1"/>
</dbReference>
<dbReference type="EMBL" id="AAZO01003382">
    <property type="status" value="NOT_ANNOTATED_CDS"/>
    <property type="molecule type" value="Genomic_DNA"/>
</dbReference>
<gene>
    <name evidence="7" type="primary">8229681</name>
    <name evidence="6" type="ORF">Phum_PHUM291710</name>
</gene>
<dbReference type="InterPro" id="IPR016030">
    <property type="entry name" value="CblAdoTrfase-like"/>
</dbReference>
<comment type="similarity">
    <text evidence="4">Belongs to the Cob(I)alamin adenosyltransferase family.</text>
</comment>
<reference evidence="7" key="3">
    <citation type="submission" date="2021-02" db="UniProtKB">
        <authorList>
            <consortium name="EnsemblMetazoa"/>
        </authorList>
    </citation>
    <scope>IDENTIFICATION</scope>
    <source>
        <strain evidence="7">USDA</strain>
    </source>
</reference>
<dbReference type="EnsemblMetazoa" id="PHUM291710-RA">
    <property type="protein sequence ID" value="PHUM291710-PA"/>
    <property type="gene ID" value="PHUM291710"/>
</dbReference>
<dbReference type="eggNOG" id="ENOG502QS64">
    <property type="taxonomic scope" value="Eukaryota"/>
</dbReference>
<keyword evidence="3 4" id="KW-0067">ATP-binding</keyword>
<dbReference type="OrthoDB" id="549173at2759"/>
<dbReference type="NCBIfam" id="TIGR00636">
    <property type="entry name" value="PduO_Nterm"/>
    <property type="match status" value="1"/>
</dbReference>
<dbReference type="Gene3D" id="1.20.1200.10">
    <property type="entry name" value="Cobalamin adenosyltransferase-like"/>
    <property type="match status" value="1"/>
</dbReference>
<reference evidence="6" key="1">
    <citation type="submission" date="2007-04" db="EMBL/GenBank/DDBJ databases">
        <title>Annotation of Pediculus humanus corporis strain USDA.</title>
        <authorList>
            <person name="Kirkness E."/>
            <person name="Hannick L."/>
            <person name="Hass B."/>
            <person name="Bruggner R."/>
            <person name="Lawson D."/>
            <person name="Bidwell S."/>
            <person name="Joardar V."/>
            <person name="Caler E."/>
            <person name="Walenz B."/>
            <person name="Inman J."/>
            <person name="Schobel S."/>
            <person name="Galinsky K."/>
            <person name="Amedeo P."/>
            <person name="Strausberg R."/>
        </authorList>
    </citation>
    <scope>NUCLEOTIDE SEQUENCE</scope>
    <source>
        <strain evidence="6">USDA</strain>
    </source>
</reference>
<dbReference type="PANTHER" id="PTHR12213:SF0">
    <property type="entry name" value="CORRINOID ADENOSYLTRANSFERASE MMAB"/>
    <property type="match status" value="1"/>
</dbReference>
<evidence type="ECO:0000256" key="2">
    <source>
        <dbReference type="ARBA" id="ARBA00022741"/>
    </source>
</evidence>
<dbReference type="InParanoid" id="E0VLQ5"/>
<dbReference type="PANTHER" id="PTHR12213">
    <property type="entry name" value="CORRINOID ADENOSYLTRANSFERASE"/>
    <property type="match status" value="1"/>
</dbReference>
<reference evidence="6" key="2">
    <citation type="submission" date="2007-04" db="EMBL/GenBank/DDBJ databases">
        <title>The genome of the human body louse.</title>
        <authorList>
            <consortium name="The Human Body Louse Genome Consortium"/>
            <person name="Kirkness E."/>
            <person name="Walenz B."/>
            <person name="Hass B."/>
            <person name="Bruggner R."/>
            <person name="Strausberg R."/>
        </authorList>
    </citation>
    <scope>NUCLEOTIDE SEQUENCE</scope>
    <source>
        <strain evidence="6">USDA</strain>
    </source>
</reference>
<dbReference type="SUPFAM" id="SSF89028">
    <property type="entry name" value="Cobalamin adenosyltransferase-like"/>
    <property type="match status" value="1"/>
</dbReference>
<dbReference type="CTD" id="8229681"/>
<evidence type="ECO:0000313" key="8">
    <source>
        <dbReference type="Proteomes" id="UP000009046"/>
    </source>
</evidence>
<keyword evidence="8" id="KW-1185">Reference proteome</keyword>
<sequence>MSTIIFNNSFYKNLITPKYIYLHYIHRSIDKYAVSTKVADNGKNKIKTGDLRKNHIICEAIGVTEELSACIGLAREYVLEDEKLRPVAEKLRKIQLVLIDAVEIINRLQAKESRLDSSKIPELTKSAEITCGDIADLEALIAHYGTFLPQIEKVLVPGGGKASAALHVARASCRRCERVLISVFKDADNGKNILAYINRLSSYLFQAARISAKFANRPESIYKPHT</sequence>
<evidence type="ECO:0000256" key="3">
    <source>
        <dbReference type="ARBA" id="ARBA00022840"/>
    </source>
</evidence>
<dbReference type="InterPro" id="IPR029499">
    <property type="entry name" value="PduO-typ"/>
</dbReference>
<dbReference type="GO" id="GO:0005524">
    <property type="term" value="F:ATP binding"/>
    <property type="evidence" value="ECO:0007669"/>
    <property type="project" value="UniProtKB-UniRule"/>
</dbReference>
<protein>
    <submittedName>
        <fullName evidence="6 7">Methylmalonic aciduria protein, putative</fullName>
        <ecNumber evidence="6">2.5.1.17</ecNumber>
    </submittedName>
</protein>
<evidence type="ECO:0000256" key="1">
    <source>
        <dbReference type="ARBA" id="ARBA00022679"/>
    </source>
</evidence>
<organism>
    <name type="scientific">Pediculus humanus subsp. corporis</name>
    <name type="common">Body louse</name>
    <dbReference type="NCBI Taxonomy" id="121224"/>
    <lineage>
        <taxon>Eukaryota</taxon>
        <taxon>Metazoa</taxon>
        <taxon>Ecdysozoa</taxon>
        <taxon>Arthropoda</taxon>
        <taxon>Hexapoda</taxon>
        <taxon>Insecta</taxon>
        <taxon>Pterygota</taxon>
        <taxon>Neoptera</taxon>
        <taxon>Paraneoptera</taxon>
        <taxon>Psocodea</taxon>
        <taxon>Troctomorpha</taxon>
        <taxon>Phthiraptera</taxon>
        <taxon>Anoplura</taxon>
        <taxon>Pediculidae</taxon>
        <taxon>Pediculus</taxon>
    </lineage>
</organism>
<dbReference type="VEuPathDB" id="VectorBase:PHUM291710"/>
<name>E0VLQ5_PEDHC</name>
<feature type="domain" description="Cobalamin adenosyltransferase-like" evidence="5">
    <location>
        <begin position="35"/>
        <end position="210"/>
    </location>
</feature>
<dbReference type="HOGENOM" id="CLU_083486_1_2_1"/>
<dbReference type="EC" id="2.5.1.17" evidence="6"/>
<proteinExistence type="inferred from homology"/>
<dbReference type="OMA" id="HQACTVV"/>
<dbReference type="EMBL" id="DS235278">
    <property type="protein sequence ID" value="EEB14311.1"/>
    <property type="molecule type" value="Genomic_DNA"/>
</dbReference>
<accession>E0VLQ5</accession>
<dbReference type="Proteomes" id="UP000009046">
    <property type="component" value="Unassembled WGS sequence"/>
</dbReference>
<dbReference type="RefSeq" id="XP_002427049.1">
    <property type="nucleotide sequence ID" value="XM_002427004.1"/>
</dbReference>